<dbReference type="InterPro" id="IPR013783">
    <property type="entry name" value="Ig-like_fold"/>
</dbReference>
<evidence type="ECO:0008006" key="4">
    <source>
        <dbReference type="Google" id="ProtNLM"/>
    </source>
</evidence>
<dbReference type="RefSeq" id="WP_105020778.1">
    <property type="nucleotide sequence ID" value="NZ_MSCM01000001.1"/>
</dbReference>
<proteinExistence type="predicted"/>
<dbReference type="Pfam" id="PF13585">
    <property type="entry name" value="CHU_C"/>
    <property type="match status" value="1"/>
</dbReference>
<feature type="signal peptide" evidence="1">
    <location>
        <begin position="1"/>
        <end position="18"/>
    </location>
</feature>
<protein>
    <recommendedName>
        <fullName evidence="4">Ig-like domain-containing protein</fullName>
    </recommendedName>
</protein>
<evidence type="ECO:0000313" key="3">
    <source>
        <dbReference type="Proteomes" id="UP000239068"/>
    </source>
</evidence>
<dbReference type="SUPFAM" id="SSF75011">
    <property type="entry name" value="3-carboxy-cis,cis-mucoante lactonizing enzyme"/>
    <property type="match status" value="1"/>
</dbReference>
<reference evidence="2 3" key="1">
    <citation type="submission" date="2016-12" db="EMBL/GenBank/DDBJ databases">
        <title>Trade-off between light-utilization and light-protection in marine flavobacteria.</title>
        <authorList>
            <person name="Kumagai Y."/>
            <person name="Yoshizawa S."/>
            <person name="Kogure K."/>
            <person name="Iwasaki W."/>
        </authorList>
    </citation>
    <scope>NUCLEOTIDE SEQUENCE [LARGE SCALE GENOMIC DNA]</scope>
    <source>
        <strain evidence="2 3">ATCC 43844</strain>
    </source>
</reference>
<gene>
    <name evidence="2" type="ORF">BTO16_06295</name>
</gene>
<dbReference type="EMBL" id="MSCM01000001">
    <property type="protein sequence ID" value="PQJ82207.1"/>
    <property type="molecule type" value="Genomic_DNA"/>
</dbReference>
<dbReference type="Proteomes" id="UP000239068">
    <property type="component" value="Unassembled WGS sequence"/>
</dbReference>
<organism evidence="2 3">
    <name type="scientific">Polaribacter glomeratus</name>
    <dbReference type="NCBI Taxonomy" id="102"/>
    <lineage>
        <taxon>Bacteria</taxon>
        <taxon>Pseudomonadati</taxon>
        <taxon>Bacteroidota</taxon>
        <taxon>Flavobacteriia</taxon>
        <taxon>Flavobacteriales</taxon>
        <taxon>Flavobacteriaceae</taxon>
    </lineage>
</organism>
<accession>A0A2S7WXC7</accession>
<dbReference type="InterPro" id="IPR026341">
    <property type="entry name" value="T9SS_type_B"/>
</dbReference>
<evidence type="ECO:0000313" key="2">
    <source>
        <dbReference type="EMBL" id="PQJ82207.1"/>
    </source>
</evidence>
<dbReference type="Gene3D" id="2.60.40.10">
    <property type="entry name" value="Immunoglobulins"/>
    <property type="match status" value="2"/>
</dbReference>
<dbReference type="NCBIfam" id="TIGR04131">
    <property type="entry name" value="Bac_Flav_CTERM"/>
    <property type="match status" value="1"/>
</dbReference>
<evidence type="ECO:0000256" key="1">
    <source>
        <dbReference type="SAM" id="SignalP"/>
    </source>
</evidence>
<keyword evidence="3" id="KW-1185">Reference proteome</keyword>
<sequence>MKKLFPFLLLIFTLNVFSQKEANFWYFGENAGIDFSTSPPTALTNGKLNTTEGCSSFSSPTGELLFYSDGIEVFNKDHALMTYSDGRLANDLKGNPSSTQSGMIIPKPGSTSVYYLFTVGTDFVPRGVNPNPGFNYYTIDFSANPLGEITAGPVNLAINPITKSDLGDVWSEKVTAVKGSNCDEVWVLSFVQNTFYAYRVNAAGVDVAGVVTSVVDFTASDKRGYLQVSPNGAKIAFADYNAVGSDMEGSLILFDFDASSGIVKQNSSQVLIPRGSGQSPYGVAFSQQSNKLYTSTFNDNFTVFQFDLESPNIASSRAEIITKRGFRGALQLGPDGKIYASIPESSFLDVIENPNNPANDIIYTEDAIDLITGRTVQGLPPFLASLLLPIEIKDEDTNSVVNNENLQYCIGQDKTITPATIAGTNVNYTWIFNNGTTSTTLSSSSTQRKLELTNISLNNAGIYALVITLEDDCGNNVEYNATFNIDVFEAASAKEKPENIIFCDTDRDGFNAFDLQTNKNTEILNGLDTAVFKVSYFLNVNDANSNINSLSNPYTNTTKFSSQTIFARVENRNAPKACFAITNFNLAITDFPEPKQPIPYRICDDLESGFDTDGKINTFLLNTKDSEILGDLDPNQYNITYHTTKIGAENNDVSTVIDKSNNLSVTNSKQVFIRVENKDNIACYDANKILDLFVDPLPVLKNNPELEQCISANDSNPSVNLTTAQKSISETVNATFKYYEDAAATAQITNVTSYPVQVNTTQSVFVIVTSDKNCDREIIELKIKVGQTPDNDYNDIQPPACDDFLDADGNDTVNNSDTDNITNFYLDKDAIITSINPPANTNVFFYENADDRNNTLNEIDITNYRNNSNKIDITTISGGIQFPIYYKILSTINNNCQGLGEFYLQINTTPTATNVNGLELCDDANDGDGKNGIVQTFNLESQTSTILGTQSNSNFTVSYHLSAVDANSGNSPQASLFTNTIRDLQTIFVRVTNNSTGCFTDHTTFNLTVNPLPIANFVDDLEVCDDNTDGSARNGFSQTIDLESQTSGILGTQDATINKVTYHRNLTEAQNGVNPLGSPFSNTTANRQTIYVRVFNADTQCANGISNFDVVVNPEPTFETISNLSECDNNDDFDDANGIIQTIDLDGKIPEILGASQDPDDFIVTFHASKANATLGTAAISTPYENSTSKETIFVRIQNKKTSCINDDAFFDVIVNSLPDFMVTTPQIICLNNLPLNIRVENPRGIYTYEWKNTNGTTLNTVSTDNINITTGGIYTVTATTTNGTFCSRTETIDVNESNIATLERSFITIIDESSNIGSENNLSISINTIDNDLGPGDYQFAIVNTDDNSRTPFAGFQNEPLFENLEGGIYKIIVNDKNGCSPDTTLLVSVIQFPKFFTPNADGDNDTWIVKGANKTFYPNSSINIFNRYGKLVAQLPIDGQGWDGTYGGKTLSSDDYWFNITLIPADITKPTINKKGNFSLIRK</sequence>
<dbReference type="OrthoDB" id="9765926at2"/>
<keyword evidence="1" id="KW-0732">Signal</keyword>
<comment type="caution">
    <text evidence="2">The sequence shown here is derived from an EMBL/GenBank/DDBJ whole genome shotgun (WGS) entry which is preliminary data.</text>
</comment>
<name>A0A2S7WXC7_9FLAO</name>
<feature type="chain" id="PRO_5015721092" description="Ig-like domain-containing protein" evidence="1">
    <location>
        <begin position="19"/>
        <end position="1485"/>
    </location>
</feature>